<keyword evidence="9 14" id="KW-0675">Receptor</keyword>
<evidence type="ECO:0000256" key="4">
    <source>
        <dbReference type="ARBA" id="ARBA00022771"/>
    </source>
</evidence>
<dbReference type="InterPro" id="IPR013088">
    <property type="entry name" value="Znf_NHR/GATA"/>
</dbReference>
<keyword evidence="6" id="KW-0805">Transcription regulation</keyword>
<gene>
    <name evidence="14" type="primary">daf-12</name>
</gene>
<evidence type="ECO:0000256" key="7">
    <source>
        <dbReference type="ARBA" id="ARBA00023125"/>
    </source>
</evidence>
<dbReference type="CDD" id="cd06929">
    <property type="entry name" value="NR_LBD_F1"/>
    <property type="match status" value="1"/>
</dbReference>
<dbReference type="Proteomes" id="UP000035681">
    <property type="component" value="Unplaced"/>
</dbReference>
<dbReference type="GO" id="GO:0030154">
    <property type="term" value="P:cell differentiation"/>
    <property type="evidence" value="ECO:0007669"/>
    <property type="project" value="TreeGrafter"/>
</dbReference>
<proteinExistence type="evidence at transcript level"/>
<evidence type="ECO:0000313" key="16">
    <source>
        <dbReference type="WBParaSite" id="SSTP_0001172300.2"/>
    </source>
</evidence>
<dbReference type="GO" id="GO:0000122">
    <property type="term" value="P:negative regulation of transcription by RNA polymerase II"/>
    <property type="evidence" value="ECO:0007669"/>
    <property type="project" value="TreeGrafter"/>
</dbReference>
<evidence type="ECO:0000256" key="1">
    <source>
        <dbReference type="ARBA" id="ARBA00004123"/>
    </source>
</evidence>
<reference evidence="14" key="1">
    <citation type="journal article" date="2012" name="PLoS Negl. Trop. Dis.">
        <title>RNAseq analysis of the parasitic nematode Strongyloides stercoralis reveals divergent regulation of canonical dauer pathways.</title>
        <authorList>
            <person name="Stoltzfus JD"/>
            <person name="Minot S"/>
            <person name="Berriman M"/>
            <person name="Nolan TJ Lok.JB."/>
        </authorList>
    </citation>
    <scope>NUCLEOTIDE SEQUENCE</scope>
    <source>
        <strain evidence="14">PV001</strain>
    </source>
</reference>
<evidence type="ECO:0000256" key="10">
    <source>
        <dbReference type="ARBA" id="ARBA00023242"/>
    </source>
</evidence>
<dbReference type="GO" id="GO:0045944">
    <property type="term" value="P:positive regulation of transcription by RNA polymerase II"/>
    <property type="evidence" value="ECO:0007669"/>
    <property type="project" value="TreeGrafter"/>
</dbReference>
<evidence type="ECO:0000259" key="13">
    <source>
        <dbReference type="PROSITE" id="PS51843"/>
    </source>
</evidence>
<keyword evidence="10" id="KW-0539">Nucleus</keyword>
<dbReference type="PANTHER" id="PTHR24082:SF494">
    <property type="entry name" value="NUCLEAR HORMONE RECEPTOR FAMILY MEMBER DAF-12"/>
    <property type="match status" value="1"/>
</dbReference>
<feature type="domain" description="NR LBD" evidence="13">
    <location>
        <begin position="711"/>
        <end position="947"/>
    </location>
</feature>
<dbReference type="InterPro" id="IPR001628">
    <property type="entry name" value="Znf_hrmn_rcpt"/>
</dbReference>
<keyword evidence="5" id="KW-0862">Zinc</keyword>
<dbReference type="SUPFAM" id="SSF48508">
    <property type="entry name" value="Nuclear receptor ligand-binding domain"/>
    <property type="match status" value="1"/>
</dbReference>
<comment type="subcellular location">
    <subcellularLocation>
        <location evidence="1">Nucleus</location>
    </subcellularLocation>
</comment>
<evidence type="ECO:0000256" key="3">
    <source>
        <dbReference type="ARBA" id="ARBA00022723"/>
    </source>
</evidence>
<dbReference type="GO" id="GO:0008270">
    <property type="term" value="F:zinc ion binding"/>
    <property type="evidence" value="ECO:0007669"/>
    <property type="project" value="UniProtKB-KW"/>
</dbReference>
<keyword evidence="15" id="KW-1185">Reference proteome</keyword>
<dbReference type="InterPro" id="IPR000536">
    <property type="entry name" value="Nucl_hrmn_rcpt_lig-bd"/>
</dbReference>
<dbReference type="WBParaSite" id="TCONS_00004580.p1">
    <property type="protein sequence ID" value="TCONS_00004580.p1"/>
    <property type="gene ID" value="XLOC_002244"/>
</dbReference>
<dbReference type="Pfam" id="PF00105">
    <property type="entry name" value="zf-C4"/>
    <property type="match status" value="1"/>
</dbReference>
<dbReference type="SMART" id="SM00430">
    <property type="entry name" value="HOLI"/>
    <property type="match status" value="1"/>
</dbReference>
<dbReference type="InterPro" id="IPR035500">
    <property type="entry name" value="NHR-like_dom_sf"/>
</dbReference>
<keyword evidence="8" id="KW-0804">Transcription</keyword>
<dbReference type="GO" id="GO:0005634">
    <property type="term" value="C:nucleus"/>
    <property type="evidence" value="ECO:0007669"/>
    <property type="project" value="UniProtKB-SubCell"/>
</dbReference>
<evidence type="ECO:0000256" key="6">
    <source>
        <dbReference type="ARBA" id="ARBA00023015"/>
    </source>
</evidence>
<keyword evidence="4" id="KW-0863">Zinc-finger</keyword>
<dbReference type="PROSITE" id="PS51030">
    <property type="entry name" value="NUCLEAR_REC_DBD_2"/>
    <property type="match status" value="1"/>
</dbReference>
<feature type="compositionally biased region" description="Low complexity" evidence="11">
    <location>
        <begin position="280"/>
        <end position="301"/>
    </location>
</feature>
<dbReference type="EMBL" id="MZ297825">
    <property type="protein sequence ID" value="QWX95785.1"/>
    <property type="molecule type" value="mRNA"/>
</dbReference>
<organism evidence="14">
    <name type="scientific">Strongyloides stercoralis</name>
    <name type="common">Threadworm</name>
    <dbReference type="NCBI Taxonomy" id="6248"/>
    <lineage>
        <taxon>Eukaryota</taxon>
        <taxon>Metazoa</taxon>
        <taxon>Ecdysozoa</taxon>
        <taxon>Nematoda</taxon>
        <taxon>Chromadorea</taxon>
        <taxon>Rhabditida</taxon>
        <taxon>Tylenchina</taxon>
        <taxon>Panagrolaimomorpha</taxon>
        <taxon>Strongyloidoidea</taxon>
        <taxon>Strongyloididae</taxon>
        <taxon>Strongyloides</taxon>
    </lineage>
</organism>
<dbReference type="GO" id="GO:0006950">
    <property type="term" value="P:response to stress"/>
    <property type="evidence" value="ECO:0007669"/>
    <property type="project" value="UniProtKB-ARBA"/>
</dbReference>
<evidence type="ECO:0000313" key="14">
    <source>
        <dbReference type="EMBL" id="QWX95785.1"/>
    </source>
</evidence>
<dbReference type="PROSITE" id="PS00031">
    <property type="entry name" value="NUCLEAR_REC_DBD_1"/>
    <property type="match status" value="1"/>
</dbReference>
<evidence type="ECO:0000256" key="2">
    <source>
        <dbReference type="ARBA" id="ARBA00005993"/>
    </source>
</evidence>
<dbReference type="Gene3D" id="3.30.50.10">
    <property type="entry name" value="Erythroid Transcription Factor GATA-1, subunit A"/>
    <property type="match status" value="1"/>
</dbReference>
<reference evidence="14" key="3">
    <citation type="submission" date="2021-05" db="EMBL/GenBank/DDBJ databases">
        <authorList>
            <person name="Stoltzfus J.D.C."/>
        </authorList>
    </citation>
    <scope>NUCLEOTIDE SEQUENCE</scope>
    <source>
        <strain evidence="14">PV001</strain>
    </source>
</reference>
<dbReference type="PROSITE" id="PS51843">
    <property type="entry name" value="NR_LBD"/>
    <property type="match status" value="1"/>
</dbReference>
<dbReference type="GO" id="GO:0004879">
    <property type="term" value="F:nuclear receptor activity"/>
    <property type="evidence" value="ECO:0007669"/>
    <property type="project" value="TreeGrafter"/>
</dbReference>
<dbReference type="Pfam" id="PF00104">
    <property type="entry name" value="Hormone_recep"/>
    <property type="match status" value="1"/>
</dbReference>
<dbReference type="SMART" id="SM00399">
    <property type="entry name" value="ZnF_C4"/>
    <property type="match status" value="1"/>
</dbReference>
<feature type="domain" description="Nuclear receptor" evidence="12">
    <location>
        <begin position="308"/>
        <end position="383"/>
    </location>
</feature>
<reference evidence="17" key="4">
    <citation type="submission" date="2024-02" db="UniProtKB">
        <authorList>
            <consortium name="WormBaseParasite"/>
        </authorList>
    </citation>
    <scope>IDENTIFICATION</scope>
</reference>
<keyword evidence="3" id="KW-0479">Metal-binding</keyword>
<comment type="similarity">
    <text evidence="2">Belongs to the nuclear hormone receptor family.</text>
</comment>
<dbReference type="CDD" id="cd06966">
    <property type="entry name" value="NR_DBD_CAR"/>
    <property type="match status" value="1"/>
</dbReference>
<dbReference type="PRINTS" id="PR00047">
    <property type="entry name" value="STROIDFINGER"/>
</dbReference>
<evidence type="ECO:0000256" key="9">
    <source>
        <dbReference type="ARBA" id="ARBA00023170"/>
    </source>
</evidence>
<dbReference type="Gene3D" id="1.10.565.10">
    <property type="entry name" value="Retinoid X Receptor"/>
    <property type="match status" value="1"/>
</dbReference>
<sequence>MNLDNQPNGAALLLAAAAMTRSLNAADVTHLFSSTEAKLILEEHARNVQLQEQLNIKNQKNQKTKKKNVSKSSYQNNNNSIDAVVAHLASTSNIKKDISFDNSTPLNSNTCSPAGSEPDAISIVKKDSISFSSLSNNLANDENDVLTSNNDTLSIHKSNKWLKRKINDTKKVNEKDKVDSIFEDNIIEKKNNDLDGSNNRVPHHRIKDRRKVTLEIMRKISAEQQMNTPDDPVIHSPNSAASLCQNNTSFNMASLPNSSIAMTNNGSSFNNVFQPQQGLASPNENNSNQSNCSNSNCSANEGDTRRRQKTCRVCGDHATGYNFNVITCESCKAFFRRNALRPKEFKCPYSDDCEINSVSRRFCQKCRLKKCFQVGMKKEWILNEEQLRRRKNSRLNHMARNNNNNNNNNNNHINPNTIQNGCISGNVNNVSNVQNLNNSLANGFLVSNGSVGNPGVMPPSMEQLLLNSSSVNSAVLGPQNFVSSNMARVIPNQSNLALLSANLGQQILLHNNRRNPNELNSRNVGIIQQPSSGMMSPETSITPNFNSQIVSGNLLSTTSNIIKQEPIIKSDISPTVNETNLSGSDGRFNTSPFQQTISGISRPNVAVQPQPQISQISSTSPIGTIVQDNGEPKVTLSLEQYNQLINAAKNTSLDTSMLIKQETHTNSPSDLEAVSNVVMVSPSVPTYPTIPSSFEDTFSLKTERDYTLSEKDLKELDSIRDSFQCMNEPLDNDQQASTLAKKEHNPTDILNVMDITMRRLVKMAKRLGAFNEISEAGKFSLLKGGMIEMLTIRGVTVFNADKGVWQTPVDGHSQISFNMFDKLRPDIKDTQKKGFLHFFNLLHSDVRKNDLAIDIIVLMVLFDSKREGLVSQQDKETVEKLHRNYESLLHRYLYSIHKEEAEQRFASIPKALVALRKVAENAVTLFLGAGNTTEAASLPKEFFATNY</sequence>
<evidence type="ECO:0000256" key="11">
    <source>
        <dbReference type="SAM" id="MobiDB-lite"/>
    </source>
</evidence>
<evidence type="ECO:0000256" key="8">
    <source>
        <dbReference type="ARBA" id="ARBA00023163"/>
    </source>
</evidence>
<evidence type="ECO:0000259" key="12">
    <source>
        <dbReference type="PROSITE" id="PS51030"/>
    </source>
</evidence>
<dbReference type="GO" id="GO:0000978">
    <property type="term" value="F:RNA polymerase II cis-regulatory region sequence-specific DNA binding"/>
    <property type="evidence" value="ECO:0007669"/>
    <property type="project" value="TreeGrafter"/>
</dbReference>
<reference evidence="14" key="2">
    <citation type="journal article" date="2021" name="Sci. Rep.">
        <title>Transcriptional profiles in Strongyloides stercoralis males reveal deviations from the Caenorhabditis sex determination model.</title>
        <authorList>
            <person name="Gonzalez Akimori D"/>
            <person name="Dalessandro EJ"/>
            <person name="Nolan TJ"/>
            <person name="Stieha CR"/>
            <person name="Lok JB Stoltzfus.JDC."/>
        </authorList>
    </citation>
    <scope>NUCLEOTIDE SEQUENCE</scope>
    <source>
        <strain evidence="14">PV001</strain>
    </source>
</reference>
<dbReference type="PANTHER" id="PTHR24082">
    <property type="entry name" value="NUCLEAR HORMONE RECEPTOR"/>
    <property type="match status" value="1"/>
</dbReference>
<feature type="compositionally biased region" description="Polar residues" evidence="11">
    <location>
        <begin position="266"/>
        <end position="279"/>
    </location>
</feature>
<dbReference type="AlphaFoldDB" id="A0A8F3BZV3"/>
<feature type="region of interest" description="Disordered" evidence="11">
    <location>
        <begin position="266"/>
        <end position="302"/>
    </location>
</feature>
<evidence type="ECO:0000313" key="17">
    <source>
        <dbReference type="WBParaSite" id="TCONS_00004580.p1"/>
    </source>
</evidence>
<dbReference type="SUPFAM" id="SSF57716">
    <property type="entry name" value="Glucocorticoid receptor-like (DNA-binding domain)"/>
    <property type="match status" value="1"/>
</dbReference>
<keyword evidence="7" id="KW-0238">DNA-binding</keyword>
<evidence type="ECO:0000256" key="5">
    <source>
        <dbReference type="ARBA" id="ARBA00022833"/>
    </source>
</evidence>
<dbReference type="FunFam" id="3.30.50.10:FF:000042">
    <property type="entry name" value="Nuclear hormone receptor HR96"/>
    <property type="match status" value="1"/>
</dbReference>
<dbReference type="InterPro" id="IPR050234">
    <property type="entry name" value="Nuclear_hormone_rcpt_NR1"/>
</dbReference>
<protein>
    <submittedName>
        <fullName evidence="16">Nuclear hormone receptor isoform A</fullName>
    </submittedName>
    <submittedName>
        <fullName evidence="14">Nuclear hormone receptor isoform B</fullName>
    </submittedName>
</protein>
<accession>A0A8F3BZV3</accession>
<evidence type="ECO:0000313" key="15">
    <source>
        <dbReference type="Proteomes" id="UP000035681"/>
    </source>
</evidence>
<dbReference type="WBParaSite" id="SSTP_0001172300.2">
    <property type="protein sequence ID" value="SSTP_0001172300.2"/>
    <property type="gene ID" value="SSTP_0001172300"/>
</dbReference>
<name>A0A8F3BZV3_STRER</name>